<dbReference type="Gene3D" id="2.30.120.10">
    <property type="match status" value="1"/>
</dbReference>
<dbReference type="Proteomes" id="UP001157126">
    <property type="component" value="Unassembled WGS sequence"/>
</dbReference>
<proteinExistence type="inferred from homology"/>
<evidence type="ECO:0000313" key="5">
    <source>
        <dbReference type="EMBL" id="GMA42273.1"/>
    </source>
</evidence>
<comment type="caution">
    <text evidence="5">The sequence shown here is derived from an EMBL/GenBank/DDBJ whole genome shotgun (WGS) entry which is preliminary data.</text>
</comment>
<evidence type="ECO:0000313" key="6">
    <source>
        <dbReference type="Proteomes" id="UP001157126"/>
    </source>
</evidence>
<name>A0ABQ6IZZ2_9MICO</name>
<dbReference type="PIRSF" id="PIRSF001227">
    <property type="entry name" value="Pen_acylase"/>
    <property type="match status" value="1"/>
</dbReference>
<dbReference type="Pfam" id="PF01804">
    <property type="entry name" value="Penicil_amidase"/>
    <property type="match status" value="1"/>
</dbReference>
<keyword evidence="6" id="KW-1185">Reference proteome</keyword>
<dbReference type="SUPFAM" id="SSF56235">
    <property type="entry name" value="N-terminal nucleophile aminohydrolases (Ntn hydrolases)"/>
    <property type="match status" value="1"/>
</dbReference>
<evidence type="ECO:0000256" key="3">
    <source>
        <dbReference type="ARBA" id="ARBA00023145"/>
    </source>
</evidence>
<evidence type="ECO:0000256" key="2">
    <source>
        <dbReference type="ARBA" id="ARBA00022801"/>
    </source>
</evidence>
<gene>
    <name evidence="5" type="ORF">GCM10025883_43180</name>
</gene>
<protein>
    <submittedName>
        <fullName evidence="5">Penicillin amidase</fullName>
    </submittedName>
</protein>
<dbReference type="PANTHER" id="PTHR34218:SF4">
    <property type="entry name" value="ACYL-HOMOSERINE LACTONE ACYLASE QUIP"/>
    <property type="match status" value="1"/>
</dbReference>
<accession>A0ABQ6IZZ2</accession>
<dbReference type="Gene3D" id="3.60.20.10">
    <property type="entry name" value="Glutamine Phosphoribosylpyrophosphate, subunit 1, domain 1"/>
    <property type="match status" value="1"/>
</dbReference>
<dbReference type="InterPro" id="IPR029055">
    <property type="entry name" value="Ntn_hydrolases_N"/>
</dbReference>
<comment type="similarity">
    <text evidence="1">Belongs to the peptidase S45 family.</text>
</comment>
<dbReference type="PANTHER" id="PTHR34218">
    <property type="entry name" value="PEPTIDASE S45 PENICILLIN AMIDASE"/>
    <property type="match status" value="1"/>
</dbReference>
<organism evidence="5 6">
    <name type="scientific">Mobilicoccus caccae</name>
    <dbReference type="NCBI Taxonomy" id="1859295"/>
    <lineage>
        <taxon>Bacteria</taxon>
        <taxon>Bacillati</taxon>
        <taxon>Actinomycetota</taxon>
        <taxon>Actinomycetes</taxon>
        <taxon>Micrococcales</taxon>
        <taxon>Dermatophilaceae</taxon>
        <taxon>Mobilicoccus</taxon>
    </lineage>
</organism>
<keyword evidence="3" id="KW-0865">Zymogen</keyword>
<dbReference type="RefSeq" id="WP_284305712.1">
    <property type="nucleotide sequence ID" value="NZ_BSUO01000001.1"/>
</dbReference>
<dbReference type="InterPro" id="IPR023343">
    <property type="entry name" value="Penicillin_amidase_dom1"/>
</dbReference>
<keyword evidence="2" id="KW-0378">Hydrolase</keyword>
<dbReference type="InterPro" id="IPR014395">
    <property type="entry name" value="Pen/GL7ACA/AHL_acylase"/>
</dbReference>
<dbReference type="Gene3D" id="1.10.439.10">
    <property type="entry name" value="Penicillin Amidohydrolase, domain 1"/>
    <property type="match status" value="1"/>
</dbReference>
<feature type="region of interest" description="Disordered" evidence="4">
    <location>
        <begin position="220"/>
        <end position="243"/>
    </location>
</feature>
<reference evidence="6" key="1">
    <citation type="journal article" date="2019" name="Int. J. Syst. Evol. Microbiol.">
        <title>The Global Catalogue of Microorganisms (GCM) 10K type strain sequencing project: providing services to taxonomists for standard genome sequencing and annotation.</title>
        <authorList>
            <consortium name="The Broad Institute Genomics Platform"/>
            <consortium name="The Broad Institute Genome Sequencing Center for Infectious Disease"/>
            <person name="Wu L."/>
            <person name="Ma J."/>
        </authorList>
    </citation>
    <scope>NUCLEOTIDE SEQUENCE [LARGE SCALE GENOMIC DNA]</scope>
    <source>
        <strain evidence="6">NBRC 113072</strain>
    </source>
</reference>
<evidence type="ECO:0000256" key="1">
    <source>
        <dbReference type="ARBA" id="ARBA00006586"/>
    </source>
</evidence>
<dbReference type="EMBL" id="BSUO01000001">
    <property type="protein sequence ID" value="GMA42273.1"/>
    <property type="molecule type" value="Genomic_DNA"/>
</dbReference>
<dbReference type="InterPro" id="IPR043146">
    <property type="entry name" value="Penicillin_amidase_N_B-knob"/>
</dbReference>
<sequence>MRTARIARRVLIVLLTLTVVIVTLGLSGVAWLRHENRPATGEVPLAGLHGPVQVTRDEWGVPHIRADTDEDAVFALGFVHWQDRSWQMEFQRRIVGGTLAEVLGPGAVEKDRFLRTMGFRRVAEQALPALKPESRQLISAYTAGVNAAMGRTAPAPEFRVLGISPAPWSDIDAVSWSQMMSFDLAGNYVDEIIAARAHARAGQAGIDALYPPAVPGSATILSDEDRARPAAAGTRSDAGADRRDSAAVAAAGAGAVRAAYSLGMAPAPGKGSNNWVVDGSRTRSGAPILSDDPHLGLSSPMLWYLADVRGKDLRAIGASIPGLPAIVIGRTDTFAWGVTNVGADVQDLYVEPKDAPLTSRQEVIAVKGQDDVSVTVRESRHGPIVSDVGVSDAPEVSGPDGQPRTLALRWVALDPGDTTMDAFLDLNYARTVGDAVTALRRYVSPSQNFVLADTEGTIGYYAPGKLPVRSWEGHLPVPGDGSHEWSGYVPFDEVPHVIGPASGAVVSANNDPGPPEASGPRLAGPRVWADPYRAQRILDMLGERTDLDVAAMRAMQMDVRSGPWAELSARLLATTPLDEAGQRALDRLRTWDGVATRDSVETTIFEAWLYRLRGLATDELGEEARSRTRAVGAQLEQGVFCPDAAAGVSTCEQALAHTLRETTDDLRRRLGADMDRWTWGSTHDAVHGHGAFDGIPVLGRIFSSRIPNGGGTDTVAPARPENASLEHRNGASYRQIVDLAEPDASRYVGSLGQGGSPWHPHARDQLPLWRDGADIPMSTREQDWGGTEHLTLTPAG</sequence>
<evidence type="ECO:0000256" key="4">
    <source>
        <dbReference type="SAM" id="MobiDB-lite"/>
    </source>
</evidence>
<dbReference type="CDD" id="cd03747">
    <property type="entry name" value="Ntn_PGA_like"/>
    <property type="match status" value="1"/>
</dbReference>
<dbReference type="InterPro" id="IPR043147">
    <property type="entry name" value="Penicillin_amidase_A-knob"/>
</dbReference>
<dbReference type="Gene3D" id="1.10.1400.10">
    <property type="match status" value="1"/>
</dbReference>
<dbReference type="InterPro" id="IPR002692">
    <property type="entry name" value="S45"/>
</dbReference>